<feature type="compositionally biased region" description="Low complexity" evidence="1">
    <location>
        <begin position="458"/>
        <end position="468"/>
    </location>
</feature>
<accession>A0AAF0WXT3</accession>
<reference evidence="2" key="1">
    <citation type="journal article" date="2016" name="Nat. Genet.">
        <title>A high-quality carrot genome assembly provides new insights into carotenoid accumulation and asterid genome evolution.</title>
        <authorList>
            <person name="Iorizzo M."/>
            <person name="Ellison S."/>
            <person name="Senalik D."/>
            <person name="Zeng P."/>
            <person name="Satapoomin P."/>
            <person name="Huang J."/>
            <person name="Bowman M."/>
            <person name="Iovene M."/>
            <person name="Sanseverino W."/>
            <person name="Cavagnaro P."/>
            <person name="Yildiz M."/>
            <person name="Macko-Podgorni A."/>
            <person name="Moranska E."/>
            <person name="Grzebelus E."/>
            <person name="Grzebelus D."/>
            <person name="Ashrafi H."/>
            <person name="Zheng Z."/>
            <person name="Cheng S."/>
            <person name="Spooner D."/>
            <person name="Van Deynze A."/>
            <person name="Simon P."/>
        </authorList>
    </citation>
    <scope>NUCLEOTIDE SEQUENCE</scope>
    <source>
        <tissue evidence="2">Leaf</tissue>
    </source>
</reference>
<keyword evidence="3" id="KW-1185">Reference proteome</keyword>
<dbReference type="PANTHER" id="PTHR13233:SF0">
    <property type="entry name" value="MICROSPHERULE PROTEIN 1"/>
    <property type="match status" value="1"/>
</dbReference>
<gene>
    <name evidence="2" type="ORF">DCAR_0417138</name>
</gene>
<sequence>MLSEFFECHVQTGTSLESLGKGGVQFSRKFTFQELKDRWLFLTSHANVSVEASPDIAEFLDSPSALSPKPHILADKVEKSVQRKRLNESLPDCYNPMLKRVKSSIVENGDNPHLTDHGEANQDHINCVTSNCESVHQNMPNLETVNASTANATNVSISCNSIEAFEENSYFVAKEVVTPSGMLNLELNDVRWCKTEIPVKSDQMSISNAESDFSSSMFPQIPIWNTSQSIFETALPEGVQVEGQDRNAVNSADFSTDAMDRIPCHNKEILAPSTDEHVVGSSASCLDLSGLEEFLFTDIDGKDIDNIPDLDSFLSDFAWDVNVAKVEQSSLLGGGTSPGNFVKDEQHLICSSEAPFLPSISAAHPGLPTCFPDAHMLPSPPDANDPEQISCAPEAPLSPPVPAENSELPISCVPNAQILPSIPNVDHDLPGLCNGIVCCVLNTEDTEIPCNDDALIKPSSRPPSSSSRKNCQVRGPKTTNRAENMEKPSPPRDTIQSQILSDLGINLPFISRG</sequence>
<dbReference type="GO" id="GO:0002151">
    <property type="term" value="F:G-quadruplex RNA binding"/>
    <property type="evidence" value="ECO:0007669"/>
    <property type="project" value="InterPro"/>
</dbReference>
<dbReference type="InterPro" id="IPR037912">
    <property type="entry name" value="MCRS1"/>
</dbReference>
<dbReference type="GO" id="GO:0071339">
    <property type="term" value="C:MLL1 complex"/>
    <property type="evidence" value="ECO:0007669"/>
    <property type="project" value="InterPro"/>
</dbReference>
<feature type="region of interest" description="Disordered" evidence="1">
    <location>
        <begin position="453"/>
        <end position="497"/>
    </location>
</feature>
<dbReference type="AlphaFoldDB" id="A0AAF0WXT3"/>
<dbReference type="GO" id="GO:0045944">
    <property type="term" value="P:positive regulation of transcription by RNA polymerase II"/>
    <property type="evidence" value="ECO:0007669"/>
    <property type="project" value="TreeGrafter"/>
</dbReference>
<evidence type="ECO:0000313" key="3">
    <source>
        <dbReference type="Proteomes" id="UP000077755"/>
    </source>
</evidence>
<feature type="region of interest" description="Disordered" evidence="1">
    <location>
        <begin position="375"/>
        <end position="403"/>
    </location>
</feature>
<dbReference type="Proteomes" id="UP000077755">
    <property type="component" value="Chromosome 4"/>
</dbReference>
<evidence type="ECO:0000256" key="1">
    <source>
        <dbReference type="SAM" id="MobiDB-lite"/>
    </source>
</evidence>
<evidence type="ECO:0000313" key="2">
    <source>
        <dbReference type="EMBL" id="WOG97797.1"/>
    </source>
</evidence>
<dbReference type="GO" id="GO:0044545">
    <property type="term" value="C:NSL complex"/>
    <property type="evidence" value="ECO:0007669"/>
    <property type="project" value="TreeGrafter"/>
</dbReference>
<name>A0AAF0WXT3_DAUCS</name>
<proteinExistence type="predicted"/>
<reference evidence="2" key="2">
    <citation type="submission" date="2022-03" db="EMBL/GenBank/DDBJ databases">
        <title>Draft title - Genomic analysis of global carrot germplasm unveils the trajectory of domestication and the origin of high carotenoid orange carrot.</title>
        <authorList>
            <person name="Iorizzo M."/>
            <person name="Ellison S."/>
            <person name="Senalik D."/>
            <person name="Macko-Podgorni A."/>
            <person name="Grzebelus D."/>
            <person name="Bostan H."/>
            <person name="Rolling W."/>
            <person name="Curaba J."/>
            <person name="Simon P."/>
        </authorList>
    </citation>
    <scope>NUCLEOTIDE SEQUENCE</scope>
    <source>
        <tissue evidence="2">Leaf</tissue>
    </source>
</reference>
<dbReference type="PANTHER" id="PTHR13233">
    <property type="entry name" value="MICROSPHERULE PROTEIN 1"/>
    <property type="match status" value="1"/>
</dbReference>
<organism evidence="2 3">
    <name type="scientific">Daucus carota subsp. sativus</name>
    <name type="common">Carrot</name>
    <dbReference type="NCBI Taxonomy" id="79200"/>
    <lineage>
        <taxon>Eukaryota</taxon>
        <taxon>Viridiplantae</taxon>
        <taxon>Streptophyta</taxon>
        <taxon>Embryophyta</taxon>
        <taxon>Tracheophyta</taxon>
        <taxon>Spermatophyta</taxon>
        <taxon>Magnoliopsida</taxon>
        <taxon>eudicotyledons</taxon>
        <taxon>Gunneridae</taxon>
        <taxon>Pentapetalae</taxon>
        <taxon>asterids</taxon>
        <taxon>campanulids</taxon>
        <taxon>Apiales</taxon>
        <taxon>Apiaceae</taxon>
        <taxon>Apioideae</taxon>
        <taxon>Scandiceae</taxon>
        <taxon>Daucinae</taxon>
        <taxon>Daucus</taxon>
        <taxon>Daucus sect. Daucus</taxon>
    </lineage>
</organism>
<dbReference type="GO" id="GO:0031011">
    <property type="term" value="C:Ino80 complex"/>
    <property type="evidence" value="ECO:0007669"/>
    <property type="project" value="InterPro"/>
</dbReference>
<protein>
    <submittedName>
        <fullName evidence="2">Uncharacterized protein</fullName>
    </submittedName>
</protein>
<dbReference type="EMBL" id="CP093346">
    <property type="protein sequence ID" value="WOG97797.1"/>
    <property type="molecule type" value="Genomic_DNA"/>
</dbReference>